<sequence>MDLKVEVIKRYFRLSDLASRDDQACREIIKLFADNAVVKGSNGMIAATPAEITTFFENFFQDNQSLRHLCRVVITNGAYQAEWAVAGRKQNGKLFALRGFDSYEFNQNNKITFLQVEIRQ</sequence>
<dbReference type="Gene3D" id="3.10.450.50">
    <property type="match status" value="1"/>
</dbReference>
<gene>
    <name evidence="1" type="ORF">ACFQ5T_11010</name>
</gene>
<proteinExistence type="predicted"/>
<name>A0ABW4H626_9LACO</name>
<keyword evidence="2" id="KW-1185">Reference proteome</keyword>
<comment type="caution">
    <text evidence="1">The sequence shown here is derived from an EMBL/GenBank/DDBJ whole genome shotgun (WGS) entry which is preliminary data.</text>
</comment>
<dbReference type="RefSeq" id="WP_125701902.1">
    <property type="nucleotide sequence ID" value="NZ_JBHTOM010000019.1"/>
</dbReference>
<evidence type="ECO:0000313" key="2">
    <source>
        <dbReference type="Proteomes" id="UP001597195"/>
    </source>
</evidence>
<evidence type="ECO:0000313" key="1">
    <source>
        <dbReference type="EMBL" id="MFD1550209.1"/>
    </source>
</evidence>
<reference evidence="2" key="1">
    <citation type="journal article" date="2019" name="Int. J. Syst. Evol. Microbiol.">
        <title>The Global Catalogue of Microorganisms (GCM) 10K type strain sequencing project: providing services to taxonomists for standard genome sequencing and annotation.</title>
        <authorList>
            <consortium name="The Broad Institute Genomics Platform"/>
            <consortium name="The Broad Institute Genome Sequencing Center for Infectious Disease"/>
            <person name="Wu L."/>
            <person name="Ma J."/>
        </authorList>
    </citation>
    <scope>NUCLEOTIDE SEQUENCE [LARGE SCALE GENOMIC DNA]</scope>
    <source>
        <strain evidence="2">CCM 8906</strain>
    </source>
</reference>
<dbReference type="InterPro" id="IPR032710">
    <property type="entry name" value="NTF2-like_dom_sf"/>
</dbReference>
<dbReference type="EMBL" id="JBHTOM010000019">
    <property type="protein sequence ID" value="MFD1550209.1"/>
    <property type="molecule type" value="Genomic_DNA"/>
</dbReference>
<dbReference type="SUPFAM" id="SSF54427">
    <property type="entry name" value="NTF2-like"/>
    <property type="match status" value="1"/>
</dbReference>
<organism evidence="1 2">
    <name type="scientific">Levilactobacillus fuyuanensis</name>
    <dbReference type="NCBI Taxonomy" id="2486022"/>
    <lineage>
        <taxon>Bacteria</taxon>
        <taxon>Bacillati</taxon>
        <taxon>Bacillota</taxon>
        <taxon>Bacilli</taxon>
        <taxon>Lactobacillales</taxon>
        <taxon>Lactobacillaceae</taxon>
        <taxon>Levilactobacillus</taxon>
    </lineage>
</organism>
<accession>A0ABW4H626</accession>
<dbReference type="Proteomes" id="UP001597195">
    <property type="component" value="Unassembled WGS sequence"/>
</dbReference>
<protein>
    <submittedName>
        <fullName evidence="1">Nuclear transport factor 2 family protein</fullName>
    </submittedName>
</protein>